<dbReference type="PANTHER" id="PTHR33353">
    <property type="entry name" value="PUTATIVE (AFU_ORTHOLOGUE AFUA_1G12560)-RELATED"/>
    <property type="match status" value="1"/>
</dbReference>
<feature type="compositionally biased region" description="Basic residues" evidence="16">
    <location>
        <begin position="497"/>
        <end position="513"/>
    </location>
</feature>
<feature type="chain" id="PRO_5042222476" description="lytic cellulose monooxygenase (C4-dehydrogenating)" evidence="17">
    <location>
        <begin position="21"/>
        <end position="513"/>
    </location>
</feature>
<evidence type="ECO:0000313" key="19">
    <source>
        <dbReference type="EMBL" id="KAK3398559.1"/>
    </source>
</evidence>
<evidence type="ECO:0000256" key="3">
    <source>
        <dbReference type="ARBA" id="ARBA00022525"/>
    </source>
</evidence>
<accession>A0AAE0UCL1</accession>
<keyword evidence="11" id="KW-0119">Carbohydrate metabolism</keyword>
<comment type="catalytic activity">
    <reaction evidence="14">
        <text>[(1-&gt;4)-beta-D-glucosyl]n+m + reduced acceptor + O2 = 4-dehydro-beta-D-glucosyl-[(1-&gt;4)-beta-D-glucosyl]n-1 + [(1-&gt;4)-beta-D-glucosyl]m + acceptor + H2O.</text>
        <dbReference type="EC" id="1.14.99.56"/>
    </reaction>
</comment>
<evidence type="ECO:0000256" key="17">
    <source>
        <dbReference type="SAM" id="SignalP"/>
    </source>
</evidence>
<keyword evidence="4" id="KW-0479">Metal-binding</keyword>
<organism evidence="19 20">
    <name type="scientific">Sordaria brevicollis</name>
    <dbReference type="NCBI Taxonomy" id="83679"/>
    <lineage>
        <taxon>Eukaryota</taxon>
        <taxon>Fungi</taxon>
        <taxon>Dikarya</taxon>
        <taxon>Ascomycota</taxon>
        <taxon>Pezizomycotina</taxon>
        <taxon>Sordariomycetes</taxon>
        <taxon>Sordariomycetidae</taxon>
        <taxon>Sordariales</taxon>
        <taxon>Sordariaceae</taxon>
        <taxon>Sordaria</taxon>
    </lineage>
</organism>
<keyword evidence="5 17" id="KW-0732">Signal</keyword>
<keyword evidence="3" id="KW-0964">Secreted</keyword>
<proteinExistence type="inferred from homology"/>
<evidence type="ECO:0000256" key="4">
    <source>
        <dbReference type="ARBA" id="ARBA00022723"/>
    </source>
</evidence>
<dbReference type="InterPro" id="IPR049892">
    <property type="entry name" value="AA9"/>
</dbReference>
<evidence type="ECO:0000313" key="20">
    <source>
        <dbReference type="Proteomes" id="UP001281003"/>
    </source>
</evidence>
<keyword evidence="12" id="KW-0624">Polysaccharide degradation</keyword>
<evidence type="ECO:0000256" key="9">
    <source>
        <dbReference type="ARBA" id="ARBA00023033"/>
    </source>
</evidence>
<feature type="compositionally biased region" description="Acidic residues" evidence="16">
    <location>
        <begin position="450"/>
        <end position="462"/>
    </location>
</feature>
<feature type="compositionally biased region" description="Low complexity" evidence="16">
    <location>
        <begin position="474"/>
        <end position="486"/>
    </location>
</feature>
<protein>
    <recommendedName>
        <fullName evidence="15">lytic cellulose monooxygenase (C4-dehydrogenating)</fullName>
        <ecNumber evidence="15">1.14.99.56</ecNumber>
    </recommendedName>
</protein>
<comment type="subcellular location">
    <subcellularLocation>
        <location evidence="2">Secreted</location>
    </subcellularLocation>
</comment>
<feature type="region of interest" description="Disordered" evidence="16">
    <location>
        <begin position="440"/>
        <end position="513"/>
    </location>
</feature>
<evidence type="ECO:0000256" key="15">
    <source>
        <dbReference type="ARBA" id="ARBA00047174"/>
    </source>
</evidence>
<evidence type="ECO:0000256" key="14">
    <source>
        <dbReference type="ARBA" id="ARBA00045077"/>
    </source>
</evidence>
<keyword evidence="7" id="KW-0560">Oxidoreductase</keyword>
<dbReference type="GO" id="GO:0016787">
    <property type="term" value="F:hydrolase activity"/>
    <property type="evidence" value="ECO:0007669"/>
    <property type="project" value="UniProtKB-KW"/>
</dbReference>
<feature type="domain" description="Auxiliary Activity family 9 catalytic" evidence="18">
    <location>
        <begin position="21"/>
        <end position="237"/>
    </location>
</feature>
<name>A0AAE0UCL1_SORBR</name>
<evidence type="ECO:0000256" key="8">
    <source>
        <dbReference type="ARBA" id="ARBA00023008"/>
    </source>
</evidence>
<dbReference type="GO" id="GO:0030245">
    <property type="term" value="P:cellulose catabolic process"/>
    <property type="evidence" value="ECO:0007669"/>
    <property type="project" value="UniProtKB-KW"/>
</dbReference>
<evidence type="ECO:0000256" key="16">
    <source>
        <dbReference type="SAM" id="MobiDB-lite"/>
    </source>
</evidence>
<dbReference type="EMBL" id="JAUTDP010000006">
    <property type="protein sequence ID" value="KAK3398559.1"/>
    <property type="molecule type" value="Genomic_DNA"/>
</dbReference>
<evidence type="ECO:0000256" key="10">
    <source>
        <dbReference type="ARBA" id="ARBA00023157"/>
    </source>
</evidence>
<reference evidence="19" key="2">
    <citation type="submission" date="2023-07" db="EMBL/GenBank/DDBJ databases">
        <authorList>
            <consortium name="Lawrence Berkeley National Laboratory"/>
            <person name="Haridas S."/>
            <person name="Hensen N."/>
            <person name="Bonometti L."/>
            <person name="Westerberg I."/>
            <person name="Brannstrom I.O."/>
            <person name="Guillou S."/>
            <person name="Cros-Aarteil S."/>
            <person name="Calhoun S."/>
            <person name="Kuo A."/>
            <person name="Mondo S."/>
            <person name="Pangilinan J."/>
            <person name="Riley R."/>
            <person name="LaButti K."/>
            <person name="Andreopoulos B."/>
            <person name="Lipzen A."/>
            <person name="Chen C."/>
            <person name="Yanf M."/>
            <person name="Daum C."/>
            <person name="Ng V."/>
            <person name="Clum A."/>
            <person name="Steindorff A."/>
            <person name="Ohm R."/>
            <person name="Martin F."/>
            <person name="Silar P."/>
            <person name="Natvig D."/>
            <person name="Lalanne C."/>
            <person name="Gautier V."/>
            <person name="Ament-velasquez S.L."/>
            <person name="Kruys A."/>
            <person name="Hutchinson M.I."/>
            <person name="Powell A.J."/>
            <person name="Barry K."/>
            <person name="Miller A.N."/>
            <person name="Grigoriev I.V."/>
            <person name="Debuchy R."/>
            <person name="Gladieux P."/>
            <person name="Thoren M.H."/>
            <person name="Johannesson H."/>
        </authorList>
    </citation>
    <scope>NUCLEOTIDE SEQUENCE</scope>
    <source>
        <strain evidence="19">FGSC 1904</strain>
    </source>
</reference>
<keyword evidence="8" id="KW-0186">Copper</keyword>
<reference evidence="19" key="1">
    <citation type="journal article" date="2023" name="Mol. Phylogenet. Evol.">
        <title>Genome-scale phylogeny and comparative genomics of the fungal order Sordariales.</title>
        <authorList>
            <person name="Hensen N."/>
            <person name="Bonometti L."/>
            <person name="Westerberg I."/>
            <person name="Brannstrom I.O."/>
            <person name="Guillou S."/>
            <person name="Cros-Aarteil S."/>
            <person name="Calhoun S."/>
            <person name="Haridas S."/>
            <person name="Kuo A."/>
            <person name="Mondo S."/>
            <person name="Pangilinan J."/>
            <person name="Riley R."/>
            <person name="LaButti K."/>
            <person name="Andreopoulos B."/>
            <person name="Lipzen A."/>
            <person name="Chen C."/>
            <person name="Yan M."/>
            <person name="Daum C."/>
            <person name="Ng V."/>
            <person name="Clum A."/>
            <person name="Steindorff A."/>
            <person name="Ohm R.A."/>
            <person name="Martin F."/>
            <person name="Silar P."/>
            <person name="Natvig D.O."/>
            <person name="Lalanne C."/>
            <person name="Gautier V."/>
            <person name="Ament-Velasquez S.L."/>
            <person name="Kruys A."/>
            <person name="Hutchinson M.I."/>
            <person name="Powell A.J."/>
            <person name="Barry K."/>
            <person name="Miller A.N."/>
            <person name="Grigoriev I.V."/>
            <person name="Debuchy R."/>
            <person name="Gladieux P."/>
            <person name="Hiltunen Thoren M."/>
            <person name="Johannesson H."/>
        </authorList>
    </citation>
    <scope>NUCLEOTIDE SEQUENCE</scope>
    <source>
        <strain evidence="19">FGSC 1904</strain>
    </source>
</reference>
<evidence type="ECO:0000256" key="2">
    <source>
        <dbReference type="ARBA" id="ARBA00004613"/>
    </source>
</evidence>
<comment type="caution">
    <text evidence="19">The sequence shown here is derived from an EMBL/GenBank/DDBJ whole genome shotgun (WGS) entry which is preliminary data.</text>
</comment>
<dbReference type="EC" id="1.14.99.56" evidence="15"/>
<dbReference type="PANTHER" id="PTHR33353:SF32">
    <property type="entry name" value="ENDO-BETA-1,4-GLUCANASE D"/>
    <property type="match status" value="1"/>
</dbReference>
<evidence type="ECO:0000256" key="5">
    <source>
        <dbReference type="ARBA" id="ARBA00022729"/>
    </source>
</evidence>
<feature type="signal peptide" evidence="17">
    <location>
        <begin position="1"/>
        <end position="20"/>
    </location>
</feature>
<keyword evidence="20" id="KW-1185">Reference proteome</keyword>
<dbReference type="GO" id="GO:0004497">
    <property type="term" value="F:monooxygenase activity"/>
    <property type="evidence" value="ECO:0007669"/>
    <property type="project" value="UniProtKB-KW"/>
</dbReference>
<dbReference type="GO" id="GO:0005576">
    <property type="term" value="C:extracellular region"/>
    <property type="evidence" value="ECO:0007669"/>
    <property type="project" value="UniProtKB-SubCell"/>
</dbReference>
<comment type="similarity">
    <text evidence="13">Belongs to the polysaccharide monooxygenase AA9 family.</text>
</comment>
<dbReference type="GO" id="GO:0046872">
    <property type="term" value="F:metal ion binding"/>
    <property type="evidence" value="ECO:0007669"/>
    <property type="project" value="UniProtKB-KW"/>
</dbReference>
<evidence type="ECO:0000256" key="7">
    <source>
        <dbReference type="ARBA" id="ARBA00023002"/>
    </source>
</evidence>
<dbReference type="CDD" id="cd21175">
    <property type="entry name" value="LPMO_AA9"/>
    <property type="match status" value="1"/>
</dbReference>
<keyword evidence="9" id="KW-0503">Monooxygenase</keyword>
<evidence type="ECO:0000256" key="11">
    <source>
        <dbReference type="ARBA" id="ARBA00023277"/>
    </source>
</evidence>
<dbReference type="Gene3D" id="2.70.50.70">
    <property type="match status" value="1"/>
</dbReference>
<evidence type="ECO:0000256" key="12">
    <source>
        <dbReference type="ARBA" id="ARBA00023326"/>
    </source>
</evidence>
<sequence length="513" mass="55082">MRTSTVLAGLAAVVAPLASAHTVLTTVFVNDKNQGDGTGIRMPVDGSTSTAPIINMYSNDMICGRDGLKKVSYTIPATAGSKMTFEFRAYADGNKPGFIDDSHQGPISVYAKAVSDFDQNPGGHGWFKIWHEGYDESTNKWAVQKVIETNGLLSISLPTGMPTGSYLLRTEVIAMQNVTTKPDGNWVTEPQFYANCVQVYLQGSSTGSLSIPKDKEVSIPGHVHPSDKGLNFNMYEMKGALPYIIPGPGLFRPTISGNVNSKAALTTPKNFPGAVPDNCILKNANWCGFEVPSYTNEDGCWAAADDCWRQSETCFHTAPPSGYQGCKVWEQEKCKVIQDHCQAKDFNGPPNKGKVWGDVSVKTAVKIPGVMKGADLVESEVPDVVAPVDTSKDEENKQEPNINVPAPELIESKPTTFITTAAPSATKAVTTVPAAAATTTAAPAAGGAGNEEESDNESDDEDYKPTTTVFNSEAAAAPTQTAASTTFIRCSRGDSKKKQKRRMHINRHKRGDF</sequence>
<evidence type="ECO:0000256" key="6">
    <source>
        <dbReference type="ARBA" id="ARBA00023001"/>
    </source>
</evidence>
<evidence type="ECO:0000256" key="1">
    <source>
        <dbReference type="ARBA" id="ARBA00001973"/>
    </source>
</evidence>
<evidence type="ECO:0000256" key="13">
    <source>
        <dbReference type="ARBA" id="ARBA00044502"/>
    </source>
</evidence>
<comment type="cofactor">
    <cofactor evidence="1">
        <name>Cu(2+)</name>
        <dbReference type="ChEBI" id="CHEBI:29036"/>
    </cofactor>
</comment>
<dbReference type="AlphaFoldDB" id="A0AAE0UCL1"/>
<keyword evidence="6" id="KW-0136">Cellulose degradation</keyword>
<evidence type="ECO:0000259" key="18">
    <source>
        <dbReference type="Pfam" id="PF03443"/>
    </source>
</evidence>
<keyword evidence="19" id="KW-0378">Hydrolase</keyword>
<keyword evidence="10" id="KW-1015">Disulfide bond</keyword>
<gene>
    <name evidence="19" type="ORF">B0T20DRAFT_212131</name>
</gene>
<dbReference type="InterPro" id="IPR005103">
    <property type="entry name" value="AA9_LPMO"/>
</dbReference>
<dbReference type="Proteomes" id="UP001281003">
    <property type="component" value="Unassembled WGS sequence"/>
</dbReference>
<dbReference type="Pfam" id="PF03443">
    <property type="entry name" value="AA9"/>
    <property type="match status" value="1"/>
</dbReference>